<keyword evidence="2" id="KW-0813">Transport</keyword>
<dbReference type="RefSeq" id="WP_195876146.1">
    <property type="nucleotide sequence ID" value="NZ_JADOEL010000013.1"/>
</dbReference>
<organism evidence="8 9">
    <name type="scientific">Herminiimonas contaminans</name>
    <dbReference type="NCBI Taxonomy" id="1111140"/>
    <lineage>
        <taxon>Bacteria</taxon>
        <taxon>Pseudomonadati</taxon>
        <taxon>Pseudomonadota</taxon>
        <taxon>Betaproteobacteria</taxon>
        <taxon>Burkholderiales</taxon>
        <taxon>Oxalobacteraceae</taxon>
        <taxon>Herminiimonas</taxon>
    </lineage>
</organism>
<dbReference type="PANTHER" id="PTHR30509:SF9">
    <property type="entry name" value="MULTIDRUG RESISTANCE PROTEIN MDTO"/>
    <property type="match status" value="1"/>
</dbReference>
<keyword evidence="4 7" id="KW-0812">Transmembrane</keyword>
<feature type="transmembrane region" description="Helical" evidence="7">
    <location>
        <begin position="509"/>
        <end position="528"/>
    </location>
</feature>
<feature type="transmembrane region" description="Helical" evidence="7">
    <location>
        <begin position="138"/>
        <end position="155"/>
    </location>
</feature>
<evidence type="ECO:0000313" key="8">
    <source>
        <dbReference type="EMBL" id="MBF8178980.1"/>
    </source>
</evidence>
<comment type="subcellular location">
    <subcellularLocation>
        <location evidence="1">Cell membrane</location>
        <topology evidence="1">Multi-pass membrane protein</topology>
    </subcellularLocation>
</comment>
<sequence>MSSSVEATAPASTPAPAAAWHRRARVIAQDWLETEGQRWVFVLKTLLAAFLALWIAFRLGFDSPRSAMMTVFIVALPSSGMALEKSIYRLFGTLVGCAAALTLIALFPQQAMLLFIALAFWVALCTAGSALMRNARSYGFVLAGYTACMIAVPAIDAPLQVFNLAVSRVTEISLGILCAALVNDALFPKHQSEQLVQAVRRLYRNIAQLCSDAMQGRLTPEQLERLHLQFATEVAALESGRAAAFFEAGDIRTRNQQLHAFNAAAMVGLTTFHTLHQLMQRLRNRGDMLVPDVMLPLYEAFSNALLVTNIPARTAVEVGVTRDKLSALHAVLPQMIAEARGNFLRHEYNDVQRLNLDTALELMQRFSDEFYQLVVIYHDLPKRLSDKPAKNARQILSYSAKTPPMIALAAGLRSAAALLLLTLAWHGLNWPSAGGAVIITVIFCGLAASSPHPSGLIRQTTLGFASATPFAFFCAFFMLNHVEGYMMLVLAMLPFLLVGAYISTWRKVAGIGIGFNLMFAQMIAPENLMRFDVLNFINDSMAQVLGLVLAGLMFALILPEHKQGSRRHIADSLWGEALRLCISDAANLRHHFESRVRDLLNQLSMSIRGTADADTRRTLNQAITLLEIGHAIIDLRDLSARLKPGHPARVAKEKCVASLADYFRKPQAPQHARALAETQAAGVMLRSLLLNKETLQANEAAQLQRALTDLHLIHASLLDQSLNEFSAEAALTNGANHHAA</sequence>
<accession>A0ABS0EVX9</accession>
<dbReference type="Pfam" id="PF04632">
    <property type="entry name" value="FUSC"/>
    <property type="match status" value="1"/>
</dbReference>
<feature type="transmembrane region" description="Helical" evidence="7">
    <location>
        <begin position="485"/>
        <end position="502"/>
    </location>
</feature>
<protein>
    <submittedName>
        <fullName evidence="8">FUSC family protein</fullName>
    </submittedName>
</protein>
<feature type="transmembrane region" description="Helical" evidence="7">
    <location>
        <begin position="540"/>
        <end position="558"/>
    </location>
</feature>
<evidence type="ECO:0000256" key="4">
    <source>
        <dbReference type="ARBA" id="ARBA00022692"/>
    </source>
</evidence>
<dbReference type="EMBL" id="JADOEL010000013">
    <property type="protein sequence ID" value="MBF8178980.1"/>
    <property type="molecule type" value="Genomic_DNA"/>
</dbReference>
<feature type="transmembrane region" description="Helical" evidence="7">
    <location>
        <begin position="39"/>
        <end position="61"/>
    </location>
</feature>
<dbReference type="InterPro" id="IPR006726">
    <property type="entry name" value="PHBA_efflux_AaeB/fusaric-R"/>
</dbReference>
<comment type="caution">
    <text evidence="8">The sequence shown here is derived from an EMBL/GenBank/DDBJ whole genome shotgun (WGS) entry which is preliminary data.</text>
</comment>
<keyword evidence="9" id="KW-1185">Reference proteome</keyword>
<evidence type="ECO:0000256" key="2">
    <source>
        <dbReference type="ARBA" id="ARBA00022448"/>
    </source>
</evidence>
<feature type="transmembrane region" description="Helical" evidence="7">
    <location>
        <begin position="430"/>
        <end position="448"/>
    </location>
</feature>
<keyword evidence="3" id="KW-1003">Cell membrane</keyword>
<gene>
    <name evidence="8" type="ORF">IXC47_14930</name>
</gene>
<evidence type="ECO:0000256" key="7">
    <source>
        <dbReference type="SAM" id="Phobius"/>
    </source>
</evidence>
<feature type="transmembrane region" description="Helical" evidence="7">
    <location>
        <begin position="113"/>
        <end position="131"/>
    </location>
</feature>
<keyword evidence="6 7" id="KW-0472">Membrane</keyword>
<proteinExistence type="predicted"/>
<keyword evidence="5 7" id="KW-1133">Transmembrane helix</keyword>
<evidence type="ECO:0000256" key="1">
    <source>
        <dbReference type="ARBA" id="ARBA00004651"/>
    </source>
</evidence>
<feature type="transmembrane region" description="Helical" evidence="7">
    <location>
        <begin position="460"/>
        <end position="479"/>
    </location>
</feature>
<evidence type="ECO:0000256" key="6">
    <source>
        <dbReference type="ARBA" id="ARBA00023136"/>
    </source>
</evidence>
<evidence type="ECO:0000256" key="5">
    <source>
        <dbReference type="ARBA" id="ARBA00022989"/>
    </source>
</evidence>
<evidence type="ECO:0000256" key="3">
    <source>
        <dbReference type="ARBA" id="ARBA00022475"/>
    </source>
</evidence>
<name>A0ABS0EVX9_9BURK</name>
<evidence type="ECO:0000313" key="9">
    <source>
        <dbReference type="Proteomes" id="UP000657372"/>
    </source>
</evidence>
<reference evidence="8 9" key="1">
    <citation type="submission" date="2020-11" db="EMBL/GenBank/DDBJ databases">
        <title>WGS of Herminiimonas contaminans strain Marseille-Q4544 isolated from planarians Schmidtea mediterranea.</title>
        <authorList>
            <person name="Kangale L."/>
        </authorList>
    </citation>
    <scope>NUCLEOTIDE SEQUENCE [LARGE SCALE GENOMIC DNA]</scope>
    <source>
        <strain evidence="8 9">Marseille-Q4544</strain>
    </source>
</reference>
<feature type="transmembrane region" description="Helical" evidence="7">
    <location>
        <begin position="87"/>
        <end position="107"/>
    </location>
</feature>
<dbReference type="Proteomes" id="UP000657372">
    <property type="component" value="Unassembled WGS sequence"/>
</dbReference>
<dbReference type="PANTHER" id="PTHR30509">
    <property type="entry name" value="P-HYDROXYBENZOIC ACID EFFLUX PUMP SUBUNIT-RELATED"/>
    <property type="match status" value="1"/>
</dbReference>